<gene>
    <name evidence="2" type="ORF">AA314_07310</name>
</gene>
<reference evidence="2 3" key="1">
    <citation type="submission" date="2015-05" db="EMBL/GenBank/DDBJ databases">
        <title>Genome assembly of Archangium gephyra DSM 2261.</title>
        <authorList>
            <person name="Sharma G."/>
            <person name="Subramanian S."/>
        </authorList>
    </citation>
    <scope>NUCLEOTIDE SEQUENCE [LARGE SCALE GENOMIC DNA]</scope>
    <source>
        <strain evidence="2 3">DSM 2261</strain>
    </source>
</reference>
<dbReference type="EMBL" id="CP011509">
    <property type="protein sequence ID" value="AKJ05684.1"/>
    <property type="molecule type" value="Genomic_DNA"/>
</dbReference>
<protein>
    <submittedName>
        <fullName evidence="2">Uncharacterized protein</fullName>
    </submittedName>
</protein>
<dbReference type="AlphaFoldDB" id="A0AAC8QDW7"/>
<feature type="region of interest" description="Disordered" evidence="1">
    <location>
        <begin position="46"/>
        <end position="95"/>
    </location>
</feature>
<name>A0AAC8QDW7_9BACT</name>
<evidence type="ECO:0000313" key="2">
    <source>
        <dbReference type="EMBL" id="AKJ05684.1"/>
    </source>
</evidence>
<dbReference type="Proteomes" id="UP000035579">
    <property type="component" value="Chromosome"/>
</dbReference>
<accession>A0AAC8QDW7</accession>
<sequence>MRRIAAHRAGGLDAGTVLRSLLRLVGRGPAGGAAVRGGHAVRHLRAPAPARPTPLEHKGFPGGGRPRPPAGKPLTRSRLRAKRHSRVGTCKPHGRLRVTPVPSHFRACDSRGLHRLYTGLAPGPVSRGCSRTAR</sequence>
<dbReference type="KEGG" id="age:AA314_07310"/>
<organism evidence="2 3">
    <name type="scientific">Archangium gephyra</name>
    <dbReference type="NCBI Taxonomy" id="48"/>
    <lineage>
        <taxon>Bacteria</taxon>
        <taxon>Pseudomonadati</taxon>
        <taxon>Myxococcota</taxon>
        <taxon>Myxococcia</taxon>
        <taxon>Myxococcales</taxon>
        <taxon>Cystobacterineae</taxon>
        <taxon>Archangiaceae</taxon>
        <taxon>Archangium</taxon>
    </lineage>
</organism>
<proteinExistence type="predicted"/>
<evidence type="ECO:0000256" key="1">
    <source>
        <dbReference type="SAM" id="MobiDB-lite"/>
    </source>
</evidence>
<feature type="compositionally biased region" description="Basic residues" evidence="1">
    <location>
        <begin position="75"/>
        <end position="95"/>
    </location>
</feature>
<evidence type="ECO:0000313" key="3">
    <source>
        <dbReference type="Proteomes" id="UP000035579"/>
    </source>
</evidence>